<evidence type="ECO:0000313" key="7">
    <source>
        <dbReference type="Proteomes" id="UP000829999"/>
    </source>
</evidence>
<comment type="subcellular location">
    <subcellularLocation>
        <location evidence="1 6">Cell membrane</location>
        <topology evidence="1 6">Multi-pass membrane protein</topology>
    </subcellularLocation>
</comment>
<evidence type="ECO:0000256" key="2">
    <source>
        <dbReference type="ARBA" id="ARBA00022475"/>
    </source>
</evidence>
<keyword evidence="7" id="KW-1185">Reference proteome</keyword>
<feature type="transmembrane region" description="Helical" evidence="6">
    <location>
        <begin position="333"/>
        <end position="358"/>
    </location>
</feature>
<feature type="transmembrane region" description="Helical" evidence="6">
    <location>
        <begin position="71"/>
        <end position="92"/>
    </location>
</feature>
<comment type="caution">
    <text evidence="6">Lacks conserved residue(s) required for the propagation of feature annotation.</text>
</comment>
<evidence type="ECO:0000256" key="6">
    <source>
        <dbReference type="RuleBase" id="RU363108"/>
    </source>
</evidence>
<evidence type="ECO:0000313" key="8">
    <source>
        <dbReference type="RefSeq" id="XP_035431190.2"/>
    </source>
</evidence>
<name>A0A9R0CW54_SPOFR</name>
<reference evidence="8" key="1">
    <citation type="submission" date="2025-08" db="UniProtKB">
        <authorList>
            <consortium name="RefSeq"/>
        </authorList>
    </citation>
    <scope>IDENTIFICATION</scope>
    <source>
        <tissue evidence="8">Whole larval tissue</tissue>
    </source>
</reference>
<organism evidence="7 8">
    <name type="scientific">Spodoptera frugiperda</name>
    <name type="common">Fall armyworm</name>
    <dbReference type="NCBI Taxonomy" id="7108"/>
    <lineage>
        <taxon>Eukaryota</taxon>
        <taxon>Metazoa</taxon>
        <taxon>Ecdysozoa</taxon>
        <taxon>Arthropoda</taxon>
        <taxon>Hexapoda</taxon>
        <taxon>Insecta</taxon>
        <taxon>Pterygota</taxon>
        <taxon>Neoptera</taxon>
        <taxon>Endopterygota</taxon>
        <taxon>Lepidoptera</taxon>
        <taxon>Glossata</taxon>
        <taxon>Ditrysia</taxon>
        <taxon>Noctuoidea</taxon>
        <taxon>Noctuidae</taxon>
        <taxon>Amphipyrinae</taxon>
        <taxon>Spodoptera</taxon>
    </lineage>
</organism>
<dbReference type="GeneID" id="118263363"/>
<comment type="similarity">
    <text evidence="6">Belongs to the insect chemoreceptor superfamily. Gustatory receptor (GR) family.</text>
</comment>
<keyword evidence="5 6" id="KW-0472">Membrane</keyword>
<dbReference type="AlphaFoldDB" id="A0A9R0CW54"/>
<protein>
    <recommendedName>
        <fullName evidence="6">Gustatory receptor</fullName>
    </recommendedName>
</protein>
<feature type="transmembrane region" description="Helical" evidence="6">
    <location>
        <begin position="234"/>
        <end position="255"/>
    </location>
</feature>
<dbReference type="OrthoDB" id="7477935at2759"/>
<evidence type="ECO:0000256" key="5">
    <source>
        <dbReference type="ARBA" id="ARBA00023136"/>
    </source>
</evidence>
<comment type="function">
    <text evidence="6">Gustatory receptor which mediates acceptance or avoidance behavior, depending on its substrates.</text>
</comment>
<dbReference type="GO" id="GO:0007165">
    <property type="term" value="P:signal transduction"/>
    <property type="evidence" value="ECO:0007669"/>
    <property type="project" value="UniProtKB-KW"/>
</dbReference>
<evidence type="ECO:0000256" key="4">
    <source>
        <dbReference type="ARBA" id="ARBA00022989"/>
    </source>
</evidence>
<dbReference type="Pfam" id="PF08395">
    <property type="entry name" value="7tm_7"/>
    <property type="match status" value="1"/>
</dbReference>
<dbReference type="InterPro" id="IPR013604">
    <property type="entry name" value="7TM_chemorcpt"/>
</dbReference>
<feature type="transmembrane region" description="Helical" evidence="6">
    <location>
        <begin position="157"/>
        <end position="181"/>
    </location>
</feature>
<keyword evidence="6" id="KW-0807">Transducer</keyword>
<sequence length="363" mass="41038">MITKHLWSLHHISKTVISPKTILFLRLLGGQYSKICSNRLVCAVTAVYCIVFSCYAPVQMLMLLARSLTPTSVQSTAAVTIFLSSALTSFWYPEYFQIFQNDMAAIDIVLRGKSELDIPLTRVLLIAVVVSHVSTIVPFAINGVLEGRAEFQISKFLFVAYFVLQNGITYLMAVMVFEILWYRVRKFREHLENYLPRVCRAQDVQAATEDICKCLLLYQNILEAFKKTNVPIKIAILTATAASFFKVIAGVFELITSSSTHIKVLRIHEAVLDSVLPLTPAVLAALIQGELNRIKLFIGNLILNAKDESVHDALCDCQLYLEHRPFRYSVWRLFTVDLSLVISVINLYVTSLIAMIQFGHFYN</sequence>
<dbReference type="Proteomes" id="UP000829999">
    <property type="component" value="Chromosome 27"/>
</dbReference>
<accession>A0A9R0CW54</accession>
<keyword evidence="6" id="KW-0675">Receptor</keyword>
<gene>
    <name evidence="8" type="primary">LOC118263363</name>
</gene>
<keyword evidence="2 6" id="KW-1003">Cell membrane</keyword>
<dbReference type="GO" id="GO:0050909">
    <property type="term" value="P:sensory perception of taste"/>
    <property type="evidence" value="ECO:0007669"/>
    <property type="project" value="InterPro"/>
</dbReference>
<feature type="transmembrane region" description="Helical" evidence="6">
    <location>
        <begin position="123"/>
        <end position="145"/>
    </location>
</feature>
<proteinExistence type="inferred from homology"/>
<evidence type="ECO:0000256" key="3">
    <source>
        <dbReference type="ARBA" id="ARBA00022692"/>
    </source>
</evidence>
<keyword evidence="4 6" id="KW-1133">Transmembrane helix</keyword>
<feature type="transmembrane region" description="Helical" evidence="6">
    <location>
        <begin position="40"/>
        <end position="65"/>
    </location>
</feature>
<dbReference type="GO" id="GO:0005886">
    <property type="term" value="C:plasma membrane"/>
    <property type="evidence" value="ECO:0007669"/>
    <property type="project" value="UniProtKB-SubCell"/>
</dbReference>
<dbReference type="RefSeq" id="XP_035431190.2">
    <property type="nucleotide sequence ID" value="XM_035575297.2"/>
</dbReference>
<keyword evidence="3 6" id="KW-0812">Transmembrane</keyword>
<evidence type="ECO:0000256" key="1">
    <source>
        <dbReference type="ARBA" id="ARBA00004651"/>
    </source>
</evidence>